<dbReference type="Proteomes" id="UP000377803">
    <property type="component" value="Chromosome"/>
</dbReference>
<protein>
    <submittedName>
        <fullName evidence="1">Uncharacterized protein</fullName>
    </submittedName>
</protein>
<dbReference type="EMBL" id="CP040089">
    <property type="protein sequence ID" value="QGA80492.1"/>
    <property type="molecule type" value="Genomic_DNA"/>
</dbReference>
<dbReference type="GeneID" id="42364983"/>
<sequence length="138" mass="15732">MSELEGFEEGEKVLFNDRKTPLTVQEVSEEELVVEGPGGGEYEIYFDEDTLLVCRKGNKRYSSYCEDLRSVGEWVRDGDCWRHSKTEAEISIVQNENGFYELESKKFQGELDNPAYGFTNKEAALEEAEKVVESNPEG</sequence>
<dbReference type="KEGG" id="ncon:LC1Nh_0598"/>
<dbReference type="RefSeq" id="WP_153550232.1">
    <property type="nucleotide sequence ID" value="NZ_CP040089.1"/>
</dbReference>
<gene>
    <name evidence="1" type="ORF">LC1Nh_0598</name>
</gene>
<keyword evidence="2" id="KW-1185">Reference proteome</keyword>
<dbReference type="AlphaFoldDB" id="A0A5Q0UFU1"/>
<accession>A0A5Q0UFU1</accession>
<evidence type="ECO:0000313" key="2">
    <source>
        <dbReference type="Proteomes" id="UP000377803"/>
    </source>
</evidence>
<proteinExistence type="predicted"/>
<evidence type="ECO:0000313" key="1">
    <source>
        <dbReference type="EMBL" id="QGA80492.1"/>
    </source>
</evidence>
<name>A0A5Q0UFU1_9ARCH</name>
<reference evidence="2" key="1">
    <citation type="submission" date="2019-05" db="EMBL/GenBank/DDBJ databases">
        <title>Candidatus Nanohalobium constans, a novel model system to study the DPANN nano-sized archaea: genomic and physiological characterization of a nanoarchaeon co-cultured with its chitinotrophic host.</title>
        <authorList>
            <person name="La Cono V."/>
            <person name="Arcadi E."/>
            <person name="Crisafi F."/>
            <person name="Denaro R."/>
            <person name="La Spada G."/>
            <person name="Messina E."/>
            <person name="Smedile F."/>
            <person name="Toshchakov S.V."/>
            <person name="Shevchenko M.A."/>
            <person name="Golyshin P.N."/>
            <person name="Golyshina O.V."/>
            <person name="Ferrer M."/>
            <person name="Rohde M."/>
            <person name="Mushegian A."/>
            <person name="Sorokin D.Y."/>
            <person name="Giuliano L."/>
            <person name="Yakimov M.M."/>
        </authorList>
    </citation>
    <scope>NUCLEOTIDE SEQUENCE [LARGE SCALE GENOMIC DNA]</scope>
    <source>
        <strain evidence="2">LC1Nh</strain>
    </source>
</reference>
<organism evidence="1 2">
    <name type="scientific">Candidatus Nanohalobium constans</name>
    <dbReference type="NCBI Taxonomy" id="2565781"/>
    <lineage>
        <taxon>Archaea</taxon>
        <taxon>Candidatus Nanohalarchaeota</taxon>
        <taxon>Candidatus Nanohalobia</taxon>
        <taxon>Candidatus Nanohalobiales</taxon>
        <taxon>Candidatus Nanohalobiaceae</taxon>
        <taxon>Candidatus Nanohalobium</taxon>
    </lineage>
</organism>